<dbReference type="InterPro" id="IPR023299">
    <property type="entry name" value="ATPase_P-typ_cyto_dom_N"/>
</dbReference>
<evidence type="ECO:0000256" key="7">
    <source>
        <dbReference type="ARBA" id="ARBA00022989"/>
    </source>
</evidence>
<dbReference type="HOGENOM" id="CLU_002360_2_1_9"/>
<dbReference type="GO" id="GO:0005391">
    <property type="term" value="F:P-type sodium:potassium-exchanging transporter activity"/>
    <property type="evidence" value="ECO:0007669"/>
    <property type="project" value="TreeGrafter"/>
</dbReference>
<evidence type="ECO:0000256" key="3">
    <source>
        <dbReference type="ARBA" id="ARBA00022692"/>
    </source>
</evidence>
<dbReference type="PATRIC" id="fig|1139219.3.peg.853"/>
<evidence type="ECO:0000256" key="2">
    <source>
        <dbReference type="ARBA" id="ARBA00022475"/>
    </source>
</evidence>
<dbReference type="Pfam" id="PF00689">
    <property type="entry name" value="Cation_ATPase_C"/>
    <property type="match status" value="1"/>
</dbReference>
<dbReference type="GO" id="GO:1990573">
    <property type="term" value="P:potassium ion import across plasma membrane"/>
    <property type="evidence" value="ECO:0007669"/>
    <property type="project" value="TreeGrafter"/>
</dbReference>
<dbReference type="OrthoDB" id="9760364at2"/>
<evidence type="ECO:0000256" key="5">
    <source>
        <dbReference type="ARBA" id="ARBA00022840"/>
    </source>
</evidence>
<evidence type="ECO:0000256" key="6">
    <source>
        <dbReference type="ARBA" id="ARBA00022967"/>
    </source>
</evidence>
<dbReference type="GO" id="GO:0030007">
    <property type="term" value="P:intracellular potassium ion homeostasis"/>
    <property type="evidence" value="ECO:0007669"/>
    <property type="project" value="TreeGrafter"/>
</dbReference>
<dbReference type="Gene3D" id="3.40.1110.10">
    <property type="entry name" value="Calcium-transporting ATPase, cytoplasmic domain N"/>
    <property type="match status" value="1"/>
</dbReference>
<dbReference type="InterPro" id="IPR023298">
    <property type="entry name" value="ATPase_P-typ_TM_dom_sf"/>
</dbReference>
<dbReference type="InterPro" id="IPR036412">
    <property type="entry name" value="HAD-like_sf"/>
</dbReference>
<dbReference type="eggNOG" id="COG0474">
    <property type="taxonomic scope" value="Bacteria"/>
</dbReference>
<gene>
    <name evidence="11" type="ORF">OMK_00887</name>
</gene>
<dbReference type="PRINTS" id="PR00120">
    <property type="entry name" value="HATPASE"/>
</dbReference>
<comment type="subcellular location">
    <subcellularLocation>
        <location evidence="1">Cell membrane</location>
        <topology evidence="1">Multi-pass membrane protein</topology>
    </subcellularLocation>
</comment>
<feature type="transmembrane region" description="Helical" evidence="9">
    <location>
        <begin position="503"/>
        <end position="521"/>
    </location>
</feature>
<dbReference type="GO" id="GO:0005524">
    <property type="term" value="F:ATP binding"/>
    <property type="evidence" value="ECO:0007669"/>
    <property type="project" value="UniProtKB-KW"/>
</dbReference>
<feature type="transmembrane region" description="Helical" evidence="9">
    <location>
        <begin position="362"/>
        <end position="382"/>
    </location>
</feature>
<feature type="transmembrane region" description="Helical" evidence="9">
    <location>
        <begin position="434"/>
        <end position="453"/>
    </location>
</feature>
<dbReference type="SFLD" id="SFLDG00002">
    <property type="entry name" value="C1.7:_P-type_atpase_like"/>
    <property type="match status" value="1"/>
</dbReference>
<keyword evidence="7 9" id="KW-1133">Transmembrane helix</keyword>
<protein>
    <recommendedName>
        <fullName evidence="10">Cation-transporting P-type ATPase C-terminal domain-containing protein</fullName>
    </recommendedName>
</protein>
<comment type="caution">
    <text evidence="11">The sequence shown here is derived from an EMBL/GenBank/DDBJ whole genome shotgun (WGS) entry which is preliminary data.</text>
</comment>
<evidence type="ECO:0000313" key="12">
    <source>
        <dbReference type="Proteomes" id="UP000014127"/>
    </source>
</evidence>
<dbReference type="Pfam" id="PF00702">
    <property type="entry name" value="Hydrolase"/>
    <property type="match status" value="1"/>
</dbReference>
<dbReference type="SUPFAM" id="SSF56784">
    <property type="entry name" value="HAD-like"/>
    <property type="match status" value="1"/>
</dbReference>
<dbReference type="SFLD" id="SFLDF00027">
    <property type="entry name" value="p-type_atpase"/>
    <property type="match status" value="1"/>
</dbReference>
<keyword evidence="4" id="KW-0547">Nucleotide-binding</keyword>
<keyword evidence="12" id="KW-1185">Reference proteome</keyword>
<evidence type="ECO:0000313" key="11">
    <source>
        <dbReference type="EMBL" id="EOT42527.1"/>
    </source>
</evidence>
<keyword evidence="2" id="KW-1003">Cell membrane</keyword>
<dbReference type="Proteomes" id="UP000014127">
    <property type="component" value="Unassembled WGS sequence"/>
</dbReference>
<dbReference type="InterPro" id="IPR001757">
    <property type="entry name" value="P_typ_ATPase"/>
</dbReference>
<dbReference type="NCBIfam" id="TIGR01494">
    <property type="entry name" value="ATPase_P-type"/>
    <property type="match status" value="1"/>
</dbReference>
<keyword evidence="6" id="KW-1278">Translocase</keyword>
<dbReference type="SUPFAM" id="SSF81660">
    <property type="entry name" value="Metal cation-transporting ATPase, ATP-binding domain N"/>
    <property type="match status" value="1"/>
</dbReference>
<organism evidence="11 12">
    <name type="scientific">Enterococcus dispar ATCC 51266</name>
    <dbReference type="NCBI Taxonomy" id="1139219"/>
    <lineage>
        <taxon>Bacteria</taxon>
        <taxon>Bacillati</taxon>
        <taxon>Bacillota</taxon>
        <taxon>Bacilli</taxon>
        <taxon>Lactobacillales</taxon>
        <taxon>Enterococcaceae</taxon>
        <taxon>Enterococcus</taxon>
    </lineage>
</organism>
<keyword evidence="8 9" id="KW-0472">Membrane</keyword>
<dbReference type="GO" id="GO:0036376">
    <property type="term" value="P:sodium ion export across plasma membrane"/>
    <property type="evidence" value="ECO:0007669"/>
    <property type="project" value="TreeGrafter"/>
</dbReference>
<evidence type="ECO:0000259" key="10">
    <source>
        <dbReference type="Pfam" id="PF00689"/>
    </source>
</evidence>
<proteinExistence type="predicted"/>
<feature type="transmembrane region" description="Helical" evidence="9">
    <location>
        <begin position="533"/>
        <end position="550"/>
    </location>
</feature>
<feature type="transmembrane region" description="Helical" evidence="9">
    <location>
        <begin position="465"/>
        <end position="483"/>
    </location>
</feature>
<keyword evidence="3 9" id="KW-0812">Transmembrane</keyword>
<dbReference type="AlphaFoldDB" id="S0KCU7"/>
<keyword evidence="5" id="KW-0067">ATP-binding</keyword>
<dbReference type="STRING" id="44009.RV01_GL001087"/>
<dbReference type="PRINTS" id="PR00119">
    <property type="entry name" value="CATATPASE"/>
</dbReference>
<reference evidence="11 12" key="1">
    <citation type="submission" date="2013-03" db="EMBL/GenBank/DDBJ databases">
        <title>The Genome Sequence of Enterococcus dispar ATCC_51266 (Illumina only assembly).</title>
        <authorList>
            <consortium name="The Broad Institute Genomics Platform"/>
            <consortium name="The Broad Institute Genome Sequencing Center for Infectious Disease"/>
            <person name="Earl A."/>
            <person name="Russ C."/>
            <person name="Gilmore M."/>
            <person name="Surin D."/>
            <person name="Walker B."/>
            <person name="Young S."/>
            <person name="Zeng Q."/>
            <person name="Gargeya S."/>
            <person name="Fitzgerald M."/>
            <person name="Haas B."/>
            <person name="Abouelleil A."/>
            <person name="Allen A.W."/>
            <person name="Alvarado L."/>
            <person name="Arachchi H.M."/>
            <person name="Berlin A.M."/>
            <person name="Chapman S.B."/>
            <person name="Gainer-Dewar J."/>
            <person name="Goldberg J."/>
            <person name="Griggs A."/>
            <person name="Gujja S."/>
            <person name="Hansen M."/>
            <person name="Howarth C."/>
            <person name="Imamovic A."/>
            <person name="Ireland A."/>
            <person name="Larimer J."/>
            <person name="McCowan C."/>
            <person name="Murphy C."/>
            <person name="Pearson M."/>
            <person name="Poon T.W."/>
            <person name="Priest M."/>
            <person name="Roberts A."/>
            <person name="Saif S."/>
            <person name="Shea T."/>
            <person name="Sisk P."/>
            <person name="Sykes S."/>
            <person name="Wortman J."/>
            <person name="Nusbaum C."/>
            <person name="Birren B."/>
        </authorList>
    </citation>
    <scope>NUCLEOTIDE SEQUENCE [LARGE SCALE GENOMIC DNA]</scope>
    <source>
        <strain evidence="11 12">ATCC 51266</strain>
    </source>
</reference>
<dbReference type="EMBL" id="AHYR01000004">
    <property type="protein sequence ID" value="EOT42527.1"/>
    <property type="molecule type" value="Genomic_DNA"/>
</dbReference>
<evidence type="ECO:0000256" key="4">
    <source>
        <dbReference type="ARBA" id="ARBA00022741"/>
    </source>
</evidence>
<dbReference type="PANTHER" id="PTHR43294">
    <property type="entry name" value="SODIUM/POTASSIUM-TRANSPORTING ATPASE SUBUNIT ALPHA"/>
    <property type="match status" value="1"/>
</dbReference>
<dbReference type="PROSITE" id="PS00154">
    <property type="entry name" value="ATPASE_E1_E2"/>
    <property type="match status" value="1"/>
</dbReference>
<sequence length="565" mass="62753">MAVIATDKTGTLTKNEMTVKEIILSKRKLSVTGDGYAPIGNITTSENKTVLLDEELKLFLEAGFEANDTVLVQEDGWKINGEPTDGAFLTLYYKQFQFPNQPRYKEIDMLPFDSDYRYIAKLVETKEKQRLLFIKGSPDKLFLMAKAHAESKFDEPYWLQQVTTLSEQGKRVVAVGYKFVPANITEITPELLATGINFLGVAGIIDPPEEAVIPALKEMNRAGVQVKMITGDHPLTAKAVAEKLNLAPEISVVTGGQLDQMSSSELEQAVIENQVFARTTPKNKLEIIAALQRNGLVTAMTGDGVNDAPALKKADIGVAMGKKGTDVAKDSADMILTDDNFGTMAIAIREGRRIYDNIKKSILFLLPTSFAEGLIIAFTILLQKDMPLQPTQLLWINMVSAITIQFAFIFEPAEKNIMSKKPRQAKGKIFNRHDIFQMGYVSILVGAISLVAYEWLLSQGVTTRVASTMMINIVVLSKIFYLFNIRTKAPLFSKNFFTNPKAFVIIGVMLLLQLMLTYLPIMQTWFYTGALSPLEWGIALIAGVIILAITECDKLIRLKRANTQK</sequence>
<dbReference type="PANTHER" id="PTHR43294:SF21">
    <property type="entry name" value="CATION TRANSPORTING ATPASE"/>
    <property type="match status" value="1"/>
</dbReference>
<feature type="domain" description="Cation-transporting P-type ATPase C-terminal" evidence="10">
    <location>
        <begin position="386"/>
        <end position="556"/>
    </location>
</feature>
<dbReference type="GO" id="GO:0006883">
    <property type="term" value="P:intracellular sodium ion homeostasis"/>
    <property type="evidence" value="ECO:0007669"/>
    <property type="project" value="TreeGrafter"/>
</dbReference>
<dbReference type="GO" id="GO:0016887">
    <property type="term" value="F:ATP hydrolysis activity"/>
    <property type="evidence" value="ECO:0007669"/>
    <property type="project" value="InterPro"/>
</dbReference>
<name>S0KCU7_9ENTE</name>
<dbReference type="InterPro" id="IPR044492">
    <property type="entry name" value="P_typ_ATPase_HD_dom"/>
</dbReference>
<dbReference type="InterPro" id="IPR006068">
    <property type="entry name" value="ATPase_P-typ_cation-transptr_C"/>
</dbReference>
<dbReference type="GO" id="GO:0005886">
    <property type="term" value="C:plasma membrane"/>
    <property type="evidence" value="ECO:0007669"/>
    <property type="project" value="UniProtKB-SubCell"/>
</dbReference>
<feature type="transmembrane region" description="Helical" evidence="9">
    <location>
        <begin position="394"/>
        <end position="413"/>
    </location>
</feature>
<evidence type="ECO:0000256" key="9">
    <source>
        <dbReference type="SAM" id="Phobius"/>
    </source>
</evidence>
<evidence type="ECO:0000256" key="1">
    <source>
        <dbReference type="ARBA" id="ARBA00004651"/>
    </source>
</evidence>
<dbReference type="InterPro" id="IPR050510">
    <property type="entry name" value="Cation_transp_ATPase_P-type"/>
</dbReference>
<dbReference type="InterPro" id="IPR018303">
    <property type="entry name" value="ATPase_P-typ_P_site"/>
</dbReference>
<accession>S0KCU7</accession>
<dbReference type="GO" id="GO:1902600">
    <property type="term" value="P:proton transmembrane transport"/>
    <property type="evidence" value="ECO:0007669"/>
    <property type="project" value="TreeGrafter"/>
</dbReference>
<dbReference type="SFLD" id="SFLDS00003">
    <property type="entry name" value="Haloacid_Dehalogenase"/>
    <property type="match status" value="1"/>
</dbReference>
<dbReference type="Gene3D" id="1.20.1110.10">
    <property type="entry name" value="Calcium-transporting ATPase, transmembrane domain"/>
    <property type="match status" value="1"/>
</dbReference>
<dbReference type="InterPro" id="IPR023214">
    <property type="entry name" value="HAD_sf"/>
</dbReference>
<dbReference type="Gene3D" id="3.40.50.1000">
    <property type="entry name" value="HAD superfamily/HAD-like"/>
    <property type="match status" value="1"/>
</dbReference>
<dbReference type="SUPFAM" id="SSF81665">
    <property type="entry name" value="Calcium ATPase, transmembrane domain M"/>
    <property type="match status" value="1"/>
</dbReference>
<evidence type="ECO:0000256" key="8">
    <source>
        <dbReference type="ARBA" id="ARBA00023136"/>
    </source>
</evidence>